<evidence type="ECO:0000256" key="2">
    <source>
        <dbReference type="ARBA" id="ARBA00007175"/>
    </source>
</evidence>
<feature type="compositionally biased region" description="Basic and acidic residues" evidence="5">
    <location>
        <begin position="199"/>
        <end position="210"/>
    </location>
</feature>
<comment type="caution">
    <text evidence="6">The sequence shown here is derived from an EMBL/GenBank/DDBJ whole genome shotgun (WGS) entry which is preliminary data.</text>
</comment>
<evidence type="ECO:0000256" key="5">
    <source>
        <dbReference type="SAM" id="MobiDB-lite"/>
    </source>
</evidence>
<organism evidence="6 7">
    <name type="scientific">Podospora fimiseda</name>
    <dbReference type="NCBI Taxonomy" id="252190"/>
    <lineage>
        <taxon>Eukaryota</taxon>
        <taxon>Fungi</taxon>
        <taxon>Dikarya</taxon>
        <taxon>Ascomycota</taxon>
        <taxon>Pezizomycotina</taxon>
        <taxon>Sordariomycetes</taxon>
        <taxon>Sordariomycetidae</taxon>
        <taxon>Sordariales</taxon>
        <taxon>Podosporaceae</taxon>
        <taxon>Podospora</taxon>
    </lineage>
</organism>
<comment type="subcellular location">
    <subcellularLocation>
        <location evidence="1">Nucleus</location>
        <location evidence="1">Nucleolus</location>
    </subcellularLocation>
</comment>
<evidence type="ECO:0000256" key="4">
    <source>
        <dbReference type="ARBA" id="ARBA00023242"/>
    </source>
</evidence>
<evidence type="ECO:0000313" key="7">
    <source>
        <dbReference type="Proteomes" id="UP001301958"/>
    </source>
</evidence>
<accession>A0AAN7BVK6</accession>
<feature type="compositionally biased region" description="Basic residues" evidence="5">
    <location>
        <begin position="211"/>
        <end position="224"/>
    </location>
</feature>
<dbReference type="Proteomes" id="UP001301958">
    <property type="component" value="Unassembled WGS sequence"/>
</dbReference>
<evidence type="ECO:0000256" key="1">
    <source>
        <dbReference type="ARBA" id="ARBA00004604"/>
    </source>
</evidence>
<evidence type="ECO:0000256" key="3">
    <source>
        <dbReference type="ARBA" id="ARBA00023054"/>
    </source>
</evidence>
<protein>
    <submittedName>
        <fullName evidence="6">Nucleolar protein 12-domain-containing protein</fullName>
    </submittedName>
</protein>
<keyword evidence="4" id="KW-0539">Nucleus</keyword>
<gene>
    <name evidence="6" type="ORF">QBC38DRAFT_469366</name>
</gene>
<dbReference type="GO" id="GO:0019843">
    <property type="term" value="F:rRNA binding"/>
    <property type="evidence" value="ECO:0007669"/>
    <property type="project" value="TreeGrafter"/>
</dbReference>
<feature type="region of interest" description="Disordered" evidence="5">
    <location>
        <begin position="101"/>
        <end position="224"/>
    </location>
</feature>
<feature type="region of interest" description="Disordered" evidence="5">
    <location>
        <begin position="1"/>
        <end position="30"/>
    </location>
</feature>
<name>A0AAN7BVK6_9PEZI</name>
<dbReference type="Pfam" id="PF09805">
    <property type="entry name" value="Nop25"/>
    <property type="match status" value="1"/>
</dbReference>
<feature type="compositionally biased region" description="Basic and acidic residues" evidence="5">
    <location>
        <begin position="154"/>
        <end position="167"/>
    </location>
</feature>
<feature type="compositionally biased region" description="Basic and acidic residues" evidence="5">
    <location>
        <begin position="175"/>
        <end position="191"/>
    </location>
</feature>
<proteinExistence type="inferred from homology"/>
<dbReference type="InterPro" id="IPR019186">
    <property type="entry name" value="Nucleolar_protein_12"/>
</dbReference>
<dbReference type="GO" id="GO:0005730">
    <property type="term" value="C:nucleolus"/>
    <property type="evidence" value="ECO:0007669"/>
    <property type="project" value="UniProtKB-SubCell"/>
</dbReference>
<dbReference type="EMBL" id="MU865299">
    <property type="protein sequence ID" value="KAK4230370.1"/>
    <property type="molecule type" value="Genomic_DNA"/>
</dbReference>
<comment type="similarity">
    <text evidence="2">Belongs to the RRP17 family.</text>
</comment>
<feature type="compositionally biased region" description="Basic and acidic residues" evidence="5">
    <location>
        <begin position="1"/>
        <end position="10"/>
    </location>
</feature>
<sequence length="224" mass="26334">MDTSMMDHRFITQPRQRKTAPAPPKKRKIQHTVEEVTWDKAAREEYLTGFHKRKLARKKHAQEINEEKERQARIAMRKQIREGRRQAVEEHVQTITKILRDAEAAGAAENGQEDGEEEWGGLSDNEVPEVPPLELEEEYIDEDKYTTVTVEAVSVDRDGMHKPKIESSDDESDPEKEQFKQDPDNKKEKQPREKKKKFRYETKFDRDLAARKQKAKRRKAQGRD</sequence>
<dbReference type="PANTHER" id="PTHR14577:SF0">
    <property type="entry name" value="NUCLEOLAR PROTEIN 12"/>
    <property type="match status" value="1"/>
</dbReference>
<keyword evidence="3" id="KW-0175">Coiled coil</keyword>
<keyword evidence="7" id="KW-1185">Reference proteome</keyword>
<reference evidence="6" key="1">
    <citation type="journal article" date="2023" name="Mol. Phylogenet. Evol.">
        <title>Genome-scale phylogeny and comparative genomics of the fungal order Sordariales.</title>
        <authorList>
            <person name="Hensen N."/>
            <person name="Bonometti L."/>
            <person name="Westerberg I."/>
            <person name="Brannstrom I.O."/>
            <person name="Guillou S."/>
            <person name="Cros-Aarteil S."/>
            <person name="Calhoun S."/>
            <person name="Haridas S."/>
            <person name="Kuo A."/>
            <person name="Mondo S."/>
            <person name="Pangilinan J."/>
            <person name="Riley R."/>
            <person name="LaButti K."/>
            <person name="Andreopoulos B."/>
            <person name="Lipzen A."/>
            <person name="Chen C."/>
            <person name="Yan M."/>
            <person name="Daum C."/>
            <person name="Ng V."/>
            <person name="Clum A."/>
            <person name="Steindorff A."/>
            <person name="Ohm R.A."/>
            <person name="Martin F."/>
            <person name="Silar P."/>
            <person name="Natvig D.O."/>
            <person name="Lalanne C."/>
            <person name="Gautier V."/>
            <person name="Ament-Velasquez S.L."/>
            <person name="Kruys A."/>
            <person name="Hutchinson M.I."/>
            <person name="Powell A.J."/>
            <person name="Barry K."/>
            <person name="Miller A.N."/>
            <person name="Grigoriev I.V."/>
            <person name="Debuchy R."/>
            <person name="Gladieux P."/>
            <person name="Hiltunen Thoren M."/>
            <person name="Johannesson H."/>
        </authorList>
    </citation>
    <scope>NUCLEOTIDE SEQUENCE</scope>
    <source>
        <strain evidence="6">CBS 990.96</strain>
    </source>
</reference>
<dbReference type="AlphaFoldDB" id="A0AAN7BVK6"/>
<dbReference type="PANTHER" id="PTHR14577">
    <property type="entry name" value="NUCLEOLAR PROTEIN 12"/>
    <property type="match status" value="1"/>
</dbReference>
<evidence type="ECO:0000313" key="6">
    <source>
        <dbReference type="EMBL" id="KAK4230370.1"/>
    </source>
</evidence>
<reference evidence="6" key="2">
    <citation type="submission" date="2023-05" db="EMBL/GenBank/DDBJ databases">
        <authorList>
            <consortium name="Lawrence Berkeley National Laboratory"/>
            <person name="Steindorff A."/>
            <person name="Hensen N."/>
            <person name="Bonometti L."/>
            <person name="Westerberg I."/>
            <person name="Brannstrom I.O."/>
            <person name="Guillou S."/>
            <person name="Cros-Aarteil S."/>
            <person name="Calhoun S."/>
            <person name="Haridas S."/>
            <person name="Kuo A."/>
            <person name="Mondo S."/>
            <person name="Pangilinan J."/>
            <person name="Riley R."/>
            <person name="Labutti K."/>
            <person name="Andreopoulos B."/>
            <person name="Lipzen A."/>
            <person name="Chen C."/>
            <person name="Yanf M."/>
            <person name="Daum C."/>
            <person name="Ng V."/>
            <person name="Clum A."/>
            <person name="Ohm R."/>
            <person name="Martin F."/>
            <person name="Silar P."/>
            <person name="Natvig D."/>
            <person name="Lalanne C."/>
            <person name="Gautier V."/>
            <person name="Ament-Velasquez S.L."/>
            <person name="Kruys A."/>
            <person name="Hutchinson M.I."/>
            <person name="Powell A.J."/>
            <person name="Barry K."/>
            <person name="Miller A.N."/>
            <person name="Grigoriev I.V."/>
            <person name="Debuchy R."/>
            <person name="Gladieux P."/>
            <person name="Thoren M.H."/>
            <person name="Johannesson H."/>
        </authorList>
    </citation>
    <scope>NUCLEOTIDE SEQUENCE</scope>
    <source>
        <strain evidence="6">CBS 990.96</strain>
    </source>
</reference>